<organism evidence="12 13">
    <name type="scientific">Vigna mungo</name>
    <name type="common">Black gram</name>
    <name type="synonym">Phaseolus mungo</name>
    <dbReference type="NCBI Taxonomy" id="3915"/>
    <lineage>
        <taxon>Eukaryota</taxon>
        <taxon>Viridiplantae</taxon>
        <taxon>Streptophyta</taxon>
        <taxon>Embryophyta</taxon>
        <taxon>Tracheophyta</taxon>
        <taxon>Spermatophyta</taxon>
        <taxon>Magnoliopsida</taxon>
        <taxon>eudicotyledons</taxon>
        <taxon>Gunneridae</taxon>
        <taxon>Pentapetalae</taxon>
        <taxon>rosids</taxon>
        <taxon>fabids</taxon>
        <taxon>Fabales</taxon>
        <taxon>Fabaceae</taxon>
        <taxon>Papilionoideae</taxon>
        <taxon>50 kb inversion clade</taxon>
        <taxon>NPAAA clade</taxon>
        <taxon>indigoferoid/millettioid clade</taxon>
        <taxon>Phaseoleae</taxon>
        <taxon>Vigna</taxon>
    </lineage>
</organism>
<dbReference type="EC" id="2.1.1.34" evidence="8"/>
<accession>A0AAQ3SAR9</accession>
<dbReference type="CDD" id="cd18091">
    <property type="entry name" value="SpoU-like_TRM3-like"/>
    <property type="match status" value="1"/>
</dbReference>
<evidence type="ECO:0000256" key="5">
    <source>
        <dbReference type="ARBA" id="ARBA00022990"/>
    </source>
</evidence>
<proteinExistence type="predicted"/>
<dbReference type="FunFam" id="3.40.1280.10:FF:000010">
    <property type="entry name" value="probable methyltransferase TARBP1"/>
    <property type="match status" value="1"/>
</dbReference>
<evidence type="ECO:0000313" key="12">
    <source>
        <dbReference type="EMBL" id="WVZ22638.1"/>
    </source>
</evidence>
<reference evidence="12 13" key="1">
    <citation type="journal article" date="2023" name="Life. Sci Alliance">
        <title>Evolutionary insights into 3D genome organization and epigenetic landscape of Vigna mungo.</title>
        <authorList>
            <person name="Junaid A."/>
            <person name="Singh B."/>
            <person name="Bhatia S."/>
        </authorList>
    </citation>
    <scope>NUCLEOTIDE SEQUENCE [LARGE SCALE GENOMIC DNA]</scope>
    <source>
        <strain evidence="12">Urdbean</strain>
    </source>
</reference>
<dbReference type="InterPro" id="IPR029026">
    <property type="entry name" value="tRNA_m1G_MTases_N"/>
</dbReference>
<dbReference type="Proteomes" id="UP001374535">
    <property type="component" value="Chromosome 1"/>
</dbReference>
<evidence type="ECO:0000256" key="1">
    <source>
        <dbReference type="ARBA" id="ARBA00022603"/>
    </source>
</evidence>
<evidence type="ECO:0000256" key="10">
    <source>
        <dbReference type="ARBA" id="ARBA00093656"/>
    </source>
</evidence>
<keyword evidence="4" id="KW-0694">RNA-binding</keyword>
<gene>
    <name evidence="12" type="ORF">V8G54_001182</name>
</gene>
<dbReference type="InterPro" id="IPR029028">
    <property type="entry name" value="Alpha/beta_knot_MTases"/>
</dbReference>
<evidence type="ECO:0000256" key="9">
    <source>
        <dbReference type="ARBA" id="ARBA00093636"/>
    </source>
</evidence>
<dbReference type="InterPro" id="IPR001537">
    <property type="entry name" value="SpoU_MeTrfase"/>
</dbReference>
<dbReference type="PANTHER" id="PTHR12029">
    <property type="entry name" value="RNA METHYLTRANSFERASE"/>
    <property type="match status" value="1"/>
</dbReference>
<name>A0AAQ3SAR9_VIGMU</name>
<evidence type="ECO:0000256" key="8">
    <source>
        <dbReference type="ARBA" id="ARBA00093594"/>
    </source>
</evidence>
<comment type="function">
    <text evidence="7">S-adenosyl-L-methionine-dependent 2'-O-ribose methyltransferase that catalyzes the formation of 2'-O-methylguanosine at position 18 (Gm18) in a subset of tRNA. Selectively mediates Gm18 methylation of tRNAGln-TTG/CTG and tRNASer-TGA/GCT. Gm18 modification can enhance the stability of modified tRNAs.</text>
</comment>
<dbReference type="InterPro" id="IPR045330">
    <property type="entry name" value="TRM3/TARBP1"/>
</dbReference>
<dbReference type="Gene3D" id="3.40.1280.10">
    <property type="match status" value="1"/>
</dbReference>
<evidence type="ECO:0000259" key="11">
    <source>
        <dbReference type="Pfam" id="PF00588"/>
    </source>
</evidence>
<dbReference type="GO" id="GO:0141100">
    <property type="term" value="F:tRNA (guanine(18)-2'-O)-methyltransferase activity"/>
    <property type="evidence" value="ECO:0007669"/>
    <property type="project" value="UniProtKB-EC"/>
</dbReference>
<dbReference type="EMBL" id="CP144700">
    <property type="protein sequence ID" value="WVZ22638.1"/>
    <property type="molecule type" value="Genomic_DNA"/>
</dbReference>
<evidence type="ECO:0000256" key="3">
    <source>
        <dbReference type="ARBA" id="ARBA00022691"/>
    </source>
</evidence>
<feature type="domain" description="tRNA/rRNA methyltransferase SpoU type" evidence="11">
    <location>
        <begin position="1753"/>
        <end position="1895"/>
    </location>
</feature>
<dbReference type="GO" id="GO:0003723">
    <property type="term" value="F:RNA binding"/>
    <property type="evidence" value="ECO:0007669"/>
    <property type="project" value="UniProtKB-KW"/>
</dbReference>
<dbReference type="InterPro" id="IPR044748">
    <property type="entry name" value="Trm3/TARBP1_C"/>
</dbReference>
<evidence type="ECO:0000313" key="13">
    <source>
        <dbReference type="Proteomes" id="UP001374535"/>
    </source>
</evidence>
<protein>
    <recommendedName>
        <fullName evidence="9">tRNA (guanosine(18)-2'-O)-methyltransferase TARBP1</fullName>
        <ecNumber evidence="8">2.1.1.34</ecNumber>
    </recommendedName>
    <alternativeName>
        <fullName evidence="10">TAR RNA-binding protein 1</fullName>
    </alternativeName>
</protein>
<dbReference type="SUPFAM" id="SSF48371">
    <property type="entry name" value="ARM repeat"/>
    <property type="match status" value="1"/>
</dbReference>
<keyword evidence="2" id="KW-0808">Transferase</keyword>
<keyword evidence="3" id="KW-0949">S-adenosyl-L-methionine</keyword>
<sequence length="1904" mass="216085">MSEAGAEAGSMASVVASLSKSFYEVPLHAVPPMLDCIMVSTGLSPLSLFASLLNDFPRTLKDVINEGDDLDADKRPYLVSLVGAFCHLLKKTGTGCDAVRLFVRRCFLPLAKVLRPLQRDLLNQITESLIGVVIETCTWEILEENLVPIFLKSVGLSMGMLHNDDLDFYEWSTDSSHQDLNDVMIDPLMDKELFLSRSNSFELSTSCNVLSVILEAALQYMPTDTISKSVERKGCIADNFVKVLIWELCNLIERMLLHGPEHRSCAVGLLLPIIVKALPAIYSFEISIHGQRHEFSREYFFIKIWSCCRTLFSIGPLERREAYNILSLYFSFSWSIEECERDDHDTVVITEEFDIRAEKEFWNEIKIGLVDKESIVRKQSLHVLKMALNIQGGTDSVPSISKKNTNEKHHGVTKREKWAYKEAKSLGVGNLLMIHDLIINNKQYWDAFVLLYEMLEEYGTHLVEAAWNHQVSLLLQFSGSYLNVGSNFSKIQLQFEMYGEPFDWLSILWERGLHHDNPQVRCLIMQSFLDINWENYGKYIKSVPENFVLGPFIQGLNDPIHHKEFGVKGVYMSTVIEGAAKFLRHYVSFLAPSYQILAMVAPWRKQVVVSQPATTTRQWQSRKRIAFLYNLASTAKHQSFGRAGLMGLADCIASVASAIGIVNHVSTESFKGTFSVEFVSEMENQYGKKELLDIFRYVVESSKQHFNPSYRLQVCGKILEAAVYVVCAFDVPLEILLLFISALPKEFTDYGGVAIVLGSNLISWWPHKQQVNPGQLRVPVQRWLSGCGYKDRCANCCNNEIKLWNSLYDFPQRFVSNNLPFDVSFTYDDEDLSAWESEANRWAKLLFLSTEHGHLLEPILVFIRNNGTNILKQNHDTRYIEVKFMILVLSIVMELRRAKERAVEYSAKARANVEKPLPGVVDGLGFIDDISEKLSDEFIYLLDDLVQFAKQSCSVFWSDVFTEDTTLPGAVRGKLGGPSQRRLSISATTVVLQAIMSVKAISLIFLWCNQIKREASHNSAFAFMWQFFWRTTRCSPSRSEMGAEISLAAYEALVSILRVFASTFFPRYLYVVEESEEMFSEAEGRPRLDFMCMSFVQNINNLLGSGVLARTRRAVLLDIKWACLESLLSIPSYALKNGFNLEENHAFFSDDTLKCIFGDLVESLENAGESCVLPMLRSVRMLFELVAKVTSKAVVSHCHLIDTQMMWNLVRSSWILHVSCNKRRVASIAALLSSIMHPLVFNDESMHETDNAPGPLKWFIENLLKEGTKSPRTIRLAALHLTGLWFLNPRIIKFYLKELKLLSLYGSVAFDEDFEAELSDNSDARLEVSILASSPDPELTEAFINTELYARVSVAVLFYKLADLARMVGSPNEDADCIAAQASGKSFLLELLDSVVNDKDLSKELYKKYSAIHRRKIRAWQIICVLSPFVEEDIVGEVVEYLYTSLNRNNLPAVRQYLETFAINIYLKFPYLVKKQLVAILRDYDMRQQALSSYVFIAANVILNSSKDVQSSHLDELFPPLVPLLTSHHHSLRGFAQLLVYQILHKLFPFLNYEPSGMVPLEKRCFADLKRYLAGNSDCARLRTSMEGYLDAYDPNSSVTPAGIFINRVEEDDFECVPTSLMEQVLKFLNDAREDLRCSMAKDVVAIRNETLNFSGYTNSTENLSGFIEGTIPVDISSDFQKKVTFAKHDKGDNAGFLYGNDETFKKMSVLYLPIFNFKIAMAEIERDDLLLDQLLQSRRSSLEQQKASRQNFILVASLLDRIPNLAGLARTCEVFRASGLAISDSKVMNDKQFQLISVTAEKWVPIIEVPVDSIKVYLQKKKREGFSILGLEQTANSVPLDQYIFPKKMVLVLGREKEGIPVDVIHILDACIEIPQFGVVRSLNVHVSGAIALWEYTRQQRSQ</sequence>
<dbReference type="PANTHER" id="PTHR12029:SF11">
    <property type="entry name" value="METHYLTRANSFERASE TARBP1-RELATED"/>
    <property type="match status" value="1"/>
</dbReference>
<comment type="catalytic activity">
    <reaction evidence="6">
        <text>guanosine(18) in tRNA + S-adenosyl-L-methionine = 2'-O-methylguanosine(18) in tRNA + S-adenosyl-L-homocysteine + H(+)</text>
        <dbReference type="Rhea" id="RHEA:20077"/>
        <dbReference type="Rhea" id="RHEA-COMP:10190"/>
        <dbReference type="Rhea" id="RHEA-COMP:10192"/>
        <dbReference type="ChEBI" id="CHEBI:15378"/>
        <dbReference type="ChEBI" id="CHEBI:57856"/>
        <dbReference type="ChEBI" id="CHEBI:59789"/>
        <dbReference type="ChEBI" id="CHEBI:74269"/>
        <dbReference type="ChEBI" id="CHEBI:74445"/>
        <dbReference type="EC" id="2.1.1.34"/>
    </reaction>
    <physiologicalReaction direction="left-to-right" evidence="6">
        <dbReference type="Rhea" id="RHEA:20078"/>
    </physiologicalReaction>
</comment>
<evidence type="ECO:0000256" key="6">
    <source>
        <dbReference type="ARBA" id="ARBA00093266"/>
    </source>
</evidence>
<keyword evidence="5" id="KW-0007">Acetylation</keyword>
<dbReference type="SUPFAM" id="SSF75217">
    <property type="entry name" value="alpha/beta knot"/>
    <property type="match status" value="1"/>
</dbReference>
<evidence type="ECO:0000256" key="4">
    <source>
        <dbReference type="ARBA" id="ARBA00022884"/>
    </source>
</evidence>
<dbReference type="Pfam" id="PF00588">
    <property type="entry name" value="SpoU_methylase"/>
    <property type="match status" value="1"/>
</dbReference>
<evidence type="ECO:0000256" key="2">
    <source>
        <dbReference type="ARBA" id="ARBA00022679"/>
    </source>
</evidence>
<evidence type="ECO:0000256" key="7">
    <source>
        <dbReference type="ARBA" id="ARBA00093361"/>
    </source>
</evidence>
<keyword evidence="13" id="KW-1185">Reference proteome</keyword>
<dbReference type="GO" id="GO:0030488">
    <property type="term" value="P:tRNA methylation"/>
    <property type="evidence" value="ECO:0007669"/>
    <property type="project" value="InterPro"/>
</dbReference>
<keyword evidence="1" id="KW-0489">Methyltransferase</keyword>
<dbReference type="InterPro" id="IPR016024">
    <property type="entry name" value="ARM-type_fold"/>
</dbReference>